<dbReference type="InterPro" id="IPR001965">
    <property type="entry name" value="Znf_PHD"/>
</dbReference>
<comment type="caution">
    <text evidence="6">The sequence shown here is derived from an EMBL/GenBank/DDBJ whole genome shotgun (WGS) entry which is preliminary data.</text>
</comment>
<evidence type="ECO:0000259" key="5">
    <source>
        <dbReference type="SMART" id="SM00249"/>
    </source>
</evidence>
<dbReference type="EMBL" id="NEVH01011194">
    <property type="protein sequence ID" value="PNF31878.1"/>
    <property type="molecule type" value="Genomic_DNA"/>
</dbReference>
<organism evidence="6 7">
    <name type="scientific">Cryptotermes secundus</name>
    <dbReference type="NCBI Taxonomy" id="105785"/>
    <lineage>
        <taxon>Eukaryota</taxon>
        <taxon>Metazoa</taxon>
        <taxon>Ecdysozoa</taxon>
        <taxon>Arthropoda</taxon>
        <taxon>Hexapoda</taxon>
        <taxon>Insecta</taxon>
        <taxon>Pterygota</taxon>
        <taxon>Neoptera</taxon>
        <taxon>Polyneoptera</taxon>
        <taxon>Dictyoptera</taxon>
        <taxon>Blattodea</taxon>
        <taxon>Blattoidea</taxon>
        <taxon>Termitoidae</taxon>
        <taxon>Kalotermitidae</taxon>
        <taxon>Cryptotermitinae</taxon>
        <taxon>Cryptotermes</taxon>
    </lineage>
</organism>
<gene>
    <name evidence="6" type="ORF">B7P43_G07937</name>
</gene>
<evidence type="ECO:0000256" key="3">
    <source>
        <dbReference type="ARBA" id="ARBA00022833"/>
    </source>
</evidence>
<evidence type="ECO:0000313" key="6">
    <source>
        <dbReference type="EMBL" id="PNF31878.1"/>
    </source>
</evidence>
<dbReference type="AlphaFoldDB" id="A0A2J7QTG7"/>
<dbReference type="GO" id="GO:0008270">
    <property type="term" value="F:zinc ion binding"/>
    <property type="evidence" value="ECO:0007669"/>
    <property type="project" value="UniProtKB-KW"/>
</dbReference>
<dbReference type="OrthoDB" id="7490061at2759"/>
<keyword evidence="7" id="KW-1185">Reference proteome</keyword>
<dbReference type="SMART" id="SM00249">
    <property type="entry name" value="PHD"/>
    <property type="match status" value="1"/>
</dbReference>
<dbReference type="STRING" id="105785.A0A2J7QTG7"/>
<keyword evidence="2" id="KW-0863">Zinc-finger</keyword>
<feature type="coiled-coil region" evidence="4">
    <location>
        <begin position="58"/>
        <end position="85"/>
    </location>
</feature>
<keyword evidence="3" id="KW-0862">Zinc</keyword>
<evidence type="ECO:0000256" key="1">
    <source>
        <dbReference type="ARBA" id="ARBA00022723"/>
    </source>
</evidence>
<feature type="domain" description="Zinc finger PHD-type" evidence="5">
    <location>
        <begin position="8"/>
        <end position="53"/>
    </location>
</feature>
<name>A0A2J7QTG7_9NEOP</name>
<dbReference type="SUPFAM" id="SSF52266">
    <property type="entry name" value="SGNH hydrolase"/>
    <property type="match status" value="1"/>
</dbReference>
<proteinExistence type="predicted"/>
<keyword evidence="1" id="KW-0479">Metal-binding</keyword>
<dbReference type="PROSITE" id="PS01359">
    <property type="entry name" value="ZF_PHD_1"/>
    <property type="match status" value="1"/>
</dbReference>
<keyword evidence="4" id="KW-0175">Coiled coil</keyword>
<evidence type="ECO:0000313" key="7">
    <source>
        <dbReference type="Proteomes" id="UP000235965"/>
    </source>
</evidence>
<evidence type="ECO:0000256" key="2">
    <source>
        <dbReference type="ARBA" id="ARBA00022771"/>
    </source>
</evidence>
<evidence type="ECO:0000256" key="4">
    <source>
        <dbReference type="SAM" id="Coils"/>
    </source>
</evidence>
<sequence>MTGSLPGKCEACRRWVTKGIICINCGCCFHINCASTSPSLDDKSVPWICMSCKYHRHAKHQEERIRRLEHELKIAKEEIRKLKAGYANSSNSSNIKEKTNLESWNKPKNSKSRYRRFSADDAEVKLSNRFSVLETDSLSVGQQSQVLSEHEGKEVMSVAKKARSKRKILLLGSSHGREIGPMLKEGLGDRFDIVSIIKPNAPLANVVEDLGKLGKDLTKQDHIIIVGGPGNSLDRNFNYSIEEDINNIAERTVNTNVGFVSLFRRHDKPWMNGEVRKINLRLERALMGSGRAHIGIINSDYFVRGDFTAHGLHLNYQGKRKLTHLIAERMDDGHVSEVSSIPVITCARAMPFLD</sequence>
<dbReference type="InParanoid" id="A0A2J7QTG7"/>
<dbReference type="CDD" id="cd15489">
    <property type="entry name" value="PHD_SF"/>
    <property type="match status" value="1"/>
</dbReference>
<reference evidence="6 7" key="1">
    <citation type="submission" date="2017-12" db="EMBL/GenBank/DDBJ databases">
        <title>Hemimetabolous genomes reveal molecular basis of termite eusociality.</title>
        <authorList>
            <person name="Harrison M.C."/>
            <person name="Jongepier E."/>
            <person name="Robertson H.M."/>
            <person name="Arning N."/>
            <person name="Bitard-Feildel T."/>
            <person name="Chao H."/>
            <person name="Childers C.P."/>
            <person name="Dinh H."/>
            <person name="Doddapaneni H."/>
            <person name="Dugan S."/>
            <person name="Gowin J."/>
            <person name="Greiner C."/>
            <person name="Han Y."/>
            <person name="Hu H."/>
            <person name="Hughes D.S.T."/>
            <person name="Huylmans A.-K."/>
            <person name="Kemena C."/>
            <person name="Kremer L.P.M."/>
            <person name="Lee S.L."/>
            <person name="Lopez-Ezquerra A."/>
            <person name="Mallet L."/>
            <person name="Monroy-Kuhn J.M."/>
            <person name="Moser A."/>
            <person name="Murali S.C."/>
            <person name="Muzny D.M."/>
            <person name="Otani S."/>
            <person name="Piulachs M.-D."/>
            <person name="Poelchau M."/>
            <person name="Qu J."/>
            <person name="Schaub F."/>
            <person name="Wada-Katsumata A."/>
            <person name="Worley K.C."/>
            <person name="Xie Q."/>
            <person name="Ylla G."/>
            <person name="Poulsen M."/>
            <person name="Gibbs R.A."/>
            <person name="Schal C."/>
            <person name="Richards S."/>
            <person name="Belles X."/>
            <person name="Korb J."/>
            <person name="Bornberg-Bauer E."/>
        </authorList>
    </citation>
    <scope>NUCLEOTIDE SEQUENCE [LARGE SCALE GENOMIC DNA]</scope>
    <source>
        <tissue evidence="6">Whole body</tissue>
    </source>
</reference>
<dbReference type="Proteomes" id="UP000235965">
    <property type="component" value="Unassembled WGS sequence"/>
</dbReference>
<accession>A0A2J7QTG7</accession>
<protein>
    <recommendedName>
        <fullName evidence="5">Zinc finger PHD-type domain-containing protein</fullName>
    </recommendedName>
</protein>
<dbReference type="InterPro" id="IPR019786">
    <property type="entry name" value="Zinc_finger_PHD-type_CS"/>
</dbReference>